<keyword evidence="2" id="KW-0813">Transport</keyword>
<evidence type="ECO:0000256" key="3">
    <source>
        <dbReference type="ARBA" id="ARBA00022475"/>
    </source>
</evidence>
<dbReference type="Gene3D" id="1.20.1720.10">
    <property type="entry name" value="Multidrug resistance protein D"/>
    <property type="match status" value="1"/>
</dbReference>
<dbReference type="CDD" id="cd17502">
    <property type="entry name" value="MFS_Azr1_MDR_like"/>
    <property type="match status" value="1"/>
</dbReference>
<feature type="transmembrane region" description="Helical" evidence="8">
    <location>
        <begin position="215"/>
        <end position="234"/>
    </location>
</feature>
<feature type="region of interest" description="Disordered" evidence="7">
    <location>
        <begin position="637"/>
        <end position="658"/>
    </location>
</feature>
<feature type="transmembrane region" description="Helical" evidence="8">
    <location>
        <begin position="148"/>
        <end position="170"/>
    </location>
</feature>
<evidence type="ECO:0000256" key="6">
    <source>
        <dbReference type="ARBA" id="ARBA00023136"/>
    </source>
</evidence>
<sequence length="658" mass="69230">MTSPAAPPAPAPAAGEFTHAQIMRILYGLLMGMFLAALDQTIVSTAIRTIGDDLHGLSAQAWVTTAYLITSTIATPLYGKLSDMFGRRPFYLFAIVTFIIGSLACSFADTMYQLAAFRAIQGIGAGGLMSLALAIIGDILPPRERAKYQGYFLAVFGTTSVLGPVIGGFFAEQSSILGLTGWRWVFLINVPLGVVAFLLVARTLHLHHERRAARVDYLGAAALVIGLVPLLTVAEQGRTWGWDSTKSIACFVIGIIGILLFIAVEARMKDDALIPLRIFKSRAISVTIVGSIIIGMAMFGAMMMLPLYMQIVHGASPMKSGLMMLPLVLGMMSASIISGQITARTGVIRIFPIIGTALLSIGMFALSHITADSELWVVMAFMLLVGLGLGNCMQALTLIVQNAVSPREIGMATSSATFFRQMGGTIGVAVFLSMLFSTVGDRIKENMTAAAATPEFKQALQTALGDKTLMADKEAYGIVQGLANPKGGGAALNSVSEDSSVISRLPKAIAHPFEAGFADAMDHVFLTAMGISVLGFLVLLLLPKIELRTQSGMAAAAAAKSKAEGEAAAAAASVGGVDDSEAPATTTRAADGHVSGTSPAEEVVGTGSAWCAAPTMEEIAADGQPVPEAVHDAEVRVELREQGEDVAHKTPRHRRSDD</sequence>
<evidence type="ECO:0000256" key="4">
    <source>
        <dbReference type="ARBA" id="ARBA00022692"/>
    </source>
</evidence>
<evidence type="ECO:0000313" key="10">
    <source>
        <dbReference type="EMBL" id="GAA1543361.1"/>
    </source>
</evidence>
<evidence type="ECO:0000256" key="8">
    <source>
        <dbReference type="SAM" id="Phobius"/>
    </source>
</evidence>
<reference evidence="10 11" key="1">
    <citation type="journal article" date="2019" name="Int. J. Syst. Evol. Microbiol.">
        <title>The Global Catalogue of Microorganisms (GCM) 10K type strain sequencing project: providing services to taxonomists for standard genome sequencing and annotation.</title>
        <authorList>
            <consortium name="The Broad Institute Genomics Platform"/>
            <consortium name="The Broad Institute Genome Sequencing Center for Infectious Disease"/>
            <person name="Wu L."/>
            <person name="Ma J."/>
        </authorList>
    </citation>
    <scope>NUCLEOTIDE SEQUENCE [LARGE SCALE GENOMIC DNA]</scope>
    <source>
        <strain evidence="10 11">JCM 14588</strain>
    </source>
</reference>
<protein>
    <submittedName>
        <fullName evidence="10">MDR family MFS transporter</fullName>
    </submittedName>
</protein>
<evidence type="ECO:0000259" key="9">
    <source>
        <dbReference type="PROSITE" id="PS50850"/>
    </source>
</evidence>
<dbReference type="Proteomes" id="UP001501288">
    <property type="component" value="Unassembled WGS sequence"/>
</dbReference>
<keyword evidence="11" id="KW-1185">Reference proteome</keyword>
<comment type="subcellular location">
    <subcellularLocation>
        <location evidence="1">Cell membrane</location>
        <topology evidence="1">Multi-pass membrane protein</topology>
    </subcellularLocation>
</comment>
<dbReference type="PANTHER" id="PTHR23501">
    <property type="entry name" value="MAJOR FACILITATOR SUPERFAMILY"/>
    <property type="match status" value="1"/>
</dbReference>
<evidence type="ECO:0000256" key="5">
    <source>
        <dbReference type="ARBA" id="ARBA00022989"/>
    </source>
</evidence>
<dbReference type="InterPro" id="IPR020846">
    <property type="entry name" value="MFS_dom"/>
</dbReference>
<feature type="domain" description="Major facilitator superfamily (MFS) profile" evidence="9">
    <location>
        <begin position="25"/>
        <end position="547"/>
    </location>
</feature>
<feature type="region of interest" description="Disordered" evidence="7">
    <location>
        <begin position="574"/>
        <end position="605"/>
    </location>
</feature>
<evidence type="ECO:0000256" key="2">
    <source>
        <dbReference type="ARBA" id="ARBA00022448"/>
    </source>
</evidence>
<feature type="transmembrane region" description="Helical" evidence="8">
    <location>
        <begin position="421"/>
        <end position="439"/>
    </location>
</feature>
<dbReference type="EMBL" id="BAAANV010000037">
    <property type="protein sequence ID" value="GAA1543361.1"/>
    <property type="molecule type" value="Genomic_DNA"/>
</dbReference>
<feature type="compositionally biased region" description="Basic residues" evidence="7">
    <location>
        <begin position="649"/>
        <end position="658"/>
    </location>
</feature>
<evidence type="ECO:0000313" key="11">
    <source>
        <dbReference type="Proteomes" id="UP001501288"/>
    </source>
</evidence>
<accession>A0ABN2BNC4</accession>
<dbReference type="Pfam" id="PF07690">
    <property type="entry name" value="MFS_1"/>
    <property type="match status" value="1"/>
</dbReference>
<keyword evidence="6 8" id="KW-0472">Membrane</keyword>
<proteinExistence type="predicted"/>
<dbReference type="Gene3D" id="1.20.1250.20">
    <property type="entry name" value="MFS general substrate transporter like domains"/>
    <property type="match status" value="1"/>
</dbReference>
<feature type="transmembrane region" description="Helical" evidence="8">
    <location>
        <begin position="182"/>
        <end position="203"/>
    </location>
</feature>
<gene>
    <name evidence="10" type="ORF">GCM10009762_16000</name>
</gene>
<dbReference type="InterPro" id="IPR011701">
    <property type="entry name" value="MFS"/>
</dbReference>
<feature type="transmembrane region" description="Helical" evidence="8">
    <location>
        <begin position="284"/>
        <end position="309"/>
    </location>
</feature>
<evidence type="ECO:0000256" key="1">
    <source>
        <dbReference type="ARBA" id="ARBA00004651"/>
    </source>
</evidence>
<name>A0ABN2BNC4_9MICO</name>
<feature type="transmembrane region" description="Helical" evidence="8">
    <location>
        <begin position="115"/>
        <end position="136"/>
    </location>
</feature>
<feature type="transmembrane region" description="Helical" evidence="8">
    <location>
        <begin position="375"/>
        <end position="400"/>
    </location>
</feature>
<organism evidence="10 11">
    <name type="scientific">Dermacoccus barathri</name>
    <dbReference type="NCBI Taxonomy" id="322601"/>
    <lineage>
        <taxon>Bacteria</taxon>
        <taxon>Bacillati</taxon>
        <taxon>Actinomycetota</taxon>
        <taxon>Actinomycetes</taxon>
        <taxon>Micrococcales</taxon>
        <taxon>Dermacoccaceae</taxon>
        <taxon>Dermacoccus</taxon>
    </lineage>
</organism>
<feature type="transmembrane region" description="Helical" evidence="8">
    <location>
        <begin position="90"/>
        <end position="109"/>
    </location>
</feature>
<keyword evidence="5 8" id="KW-1133">Transmembrane helix</keyword>
<dbReference type="PANTHER" id="PTHR23501:SF197">
    <property type="entry name" value="COMD"/>
    <property type="match status" value="1"/>
</dbReference>
<feature type="compositionally biased region" description="Basic and acidic residues" evidence="7">
    <location>
        <begin position="637"/>
        <end position="648"/>
    </location>
</feature>
<feature type="transmembrane region" description="Helical" evidence="8">
    <location>
        <begin position="246"/>
        <end position="264"/>
    </location>
</feature>
<dbReference type="SUPFAM" id="SSF103473">
    <property type="entry name" value="MFS general substrate transporter"/>
    <property type="match status" value="1"/>
</dbReference>
<dbReference type="InterPro" id="IPR036259">
    <property type="entry name" value="MFS_trans_sf"/>
</dbReference>
<keyword evidence="3" id="KW-1003">Cell membrane</keyword>
<evidence type="ECO:0000256" key="7">
    <source>
        <dbReference type="SAM" id="MobiDB-lite"/>
    </source>
</evidence>
<feature type="transmembrane region" description="Helical" evidence="8">
    <location>
        <begin position="350"/>
        <end position="369"/>
    </location>
</feature>
<dbReference type="RefSeq" id="WP_346030259.1">
    <property type="nucleotide sequence ID" value="NZ_CBCSAI010000001.1"/>
</dbReference>
<keyword evidence="4 8" id="KW-0812">Transmembrane</keyword>
<dbReference type="NCBIfam" id="TIGR00711">
    <property type="entry name" value="efflux_EmrB"/>
    <property type="match status" value="1"/>
</dbReference>
<feature type="transmembrane region" description="Helical" evidence="8">
    <location>
        <begin position="25"/>
        <end position="47"/>
    </location>
</feature>
<dbReference type="PROSITE" id="PS50850">
    <property type="entry name" value="MFS"/>
    <property type="match status" value="1"/>
</dbReference>
<comment type="caution">
    <text evidence="10">The sequence shown here is derived from an EMBL/GenBank/DDBJ whole genome shotgun (WGS) entry which is preliminary data.</text>
</comment>
<dbReference type="InterPro" id="IPR004638">
    <property type="entry name" value="EmrB-like"/>
</dbReference>
<feature type="transmembrane region" description="Helical" evidence="8">
    <location>
        <begin position="321"/>
        <end position="338"/>
    </location>
</feature>
<feature type="transmembrane region" description="Helical" evidence="8">
    <location>
        <begin position="523"/>
        <end position="542"/>
    </location>
</feature>